<evidence type="ECO:0000313" key="8">
    <source>
        <dbReference type="Proteomes" id="UP001211065"/>
    </source>
</evidence>
<keyword evidence="2 4" id="KW-0493">Microtubule</keyword>
<dbReference type="GO" id="GO:0051011">
    <property type="term" value="F:microtubule minus-end binding"/>
    <property type="evidence" value="ECO:0007669"/>
    <property type="project" value="TreeGrafter"/>
</dbReference>
<evidence type="ECO:0000313" key="7">
    <source>
        <dbReference type="EMBL" id="KAJ3226182.1"/>
    </source>
</evidence>
<evidence type="ECO:0000256" key="2">
    <source>
        <dbReference type="ARBA" id="ARBA00022701"/>
    </source>
</evidence>
<dbReference type="PANTHER" id="PTHR19302">
    <property type="entry name" value="GAMMA TUBULIN COMPLEX PROTEIN"/>
    <property type="match status" value="1"/>
</dbReference>
<dbReference type="InterPro" id="IPR007259">
    <property type="entry name" value="GCP"/>
</dbReference>
<comment type="caution">
    <text evidence="7">The sequence shown here is derived from an EMBL/GenBank/DDBJ whole genome shotgun (WGS) entry which is preliminary data.</text>
</comment>
<keyword evidence="3 4" id="KW-0206">Cytoskeleton</keyword>
<gene>
    <name evidence="7" type="ORF">HK099_005408</name>
</gene>
<dbReference type="Proteomes" id="UP001211065">
    <property type="component" value="Unassembled WGS sequence"/>
</dbReference>
<dbReference type="GO" id="GO:0005874">
    <property type="term" value="C:microtubule"/>
    <property type="evidence" value="ECO:0007669"/>
    <property type="project" value="UniProtKB-KW"/>
</dbReference>
<evidence type="ECO:0000256" key="4">
    <source>
        <dbReference type="RuleBase" id="RU363050"/>
    </source>
</evidence>
<dbReference type="InterPro" id="IPR041470">
    <property type="entry name" value="GCP_N"/>
</dbReference>
<dbReference type="PANTHER" id="PTHR19302:SF33">
    <property type="entry name" value="GAMMA-TUBULIN COMPLEX COMPONENT 5"/>
    <property type="match status" value="1"/>
</dbReference>
<evidence type="ECO:0000256" key="1">
    <source>
        <dbReference type="ARBA" id="ARBA00022490"/>
    </source>
</evidence>
<evidence type="ECO:0000256" key="3">
    <source>
        <dbReference type="ARBA" id="ARBA00023212"/>
    </source>
</evidence>
<keyword evidence="1 4" id="KW-0963">Cytoplasm</keyword>
<dbReference type="GO" id="GO:0031122">
    <property type="term" value="P:cytoplasmic microtubule organization"/>
    <property type="evidence" value="ECO:0007669"/>
    <property type="project" value="TreeGrafter"/>
</dbReference>
<evidence type="ECO:0000259" key="6">
    <source>
        <dbReference type="Pfam" id="PF17681"/>
    </source>
</evidence>
<organism evidence="7 8">
    <name type="scientific">Clydaea vesicula</name>
    <dbReference type="NCBI Taxonomy" id="447962"/>
    <lineage>
        <taxon>Eukaryota</taxon>
        <taxon>Fungi</taxon>
        <taxon>Fungi incertae sedis</taxon>
        <taxon>Chytridiomycota</taxon>
        <taxon>Chytridiomycota incertae sedis</taxon>
        <taxon>Chytridiomycetes</taxon>
        <taxon>Lobulomycetales</taxon>
        <taxon>Lobulomycetaceae</taxon>
        <taxon>Clydaea</taxon>
    </lineage>
</organism>
<dbReference type="GO" id="GO:0000278">
    <property type="term" value="P:mitotic cell cycle"/>
    <property type="evidence" value="ECO:0007669"/>
    <property type="project" value="TreeGrafter"/>
</dbReference>
<dbReference type="GO" id="GO:0000922">
    <property type="term" value="C:spindle pole"/>
    <property type="evidence" value="ECO:0007669"/>
    <property type="project" value="InterPro"/>
</dbReference>
<dbReference type="GO" id="GO:0051225">
    <property type="term" value="P:spindle assembly"/>
    <property type="evidence" value="ECO:0007669"/>
    <property type="project" value="TreeGrafter"/>
</dbReference>
<protein>
    <recommendedName>
        <fullName evidence="4">Spindle pole body component</fullName>
    </recommendedName>
</protein>
<feature type="domain" description="Gamma tubulin complex component protein N-terminal" evidence="6">
    <location>
        <begin position="438"/>
        <end position="713"/>
    </location>
</feature>
<sequence>MLTFHTLTVAVLLVYVTSLNNFINYTDVDNPGKACKIIINKLQTKIPELDTFGKLSLYYQSAPVVCNNLDLVISASQDILGSCPQTLLLDEESDEALHQKKGFFKPWANSIAAQASCANTTIANSTYLCLDLISQTNVLGENSTELLCNDCQRDYWSSVDLTAGLHPTFIEIQGPMAIKISAERKETVLKLKLMCNIKQITTKLRFSPSSSYYDVESEYDNLIYKLEVHNVSEYQIMKLKSCLAKLGNKHRNILQFLYLLQGNPLAVDIDDEETMESYSTTIENESSFTFNQPYTGDHWEKEIYYTSDSENEIEENNEHYVDIHSNSDEEDDSCLKNKKSFGLSKNGFSTLKTVKEFIHKLERNRYWDRKYNAHIDIGGAHAENKTYNTFEFCNPLSLNLNSKKIFVTELELIYDCLLFLNVAIMGYTEDFKTNKNKTFYLNEGNVYQVSMDLVLTHVSEKSLWNTLFEFSKFGNMFQRLNYFILRSMDISSCQTIKALGFSVREEILIYWKWLNRIFEFYKINRKDRREKFSTSLLELYELITLSLSSLKELDVFLVNLSFELEKQNSNSKISTTILNFLFEEITKQQFLRRLEERNISEDLHQDLLIFKINFTEKKSFVFLLFTLLKKTLIPYLKILGGWIKNGRLDDPFSEFFISRNREIESNNEQFDWNAKYFIKKEKDQNLLLIPKIFLNSYNEILSLGKTIKLVELIEKLIIANQETNFKFFVNEAEKEGFFENFNFFSAVEKFFDNFMNKNDFNVLDRKNFNQFCVHNDDLSSVNNIKGITTAIGNTRAIPFEIVLHANSIKFLNEVEKLNSLDEILLYHKKFLENLLISCCLTEKFLQNFFEHDKKNLNLDVEEEVKEEERKTNDINNLKFRHNYFFEDDKVNQNSVDEKFDFRKGSYYNKVLNKLRIEFITLKEFHLSMLIGLGSLGDEKFSQAAYYTDL</sequence>
<dbReference type="GO" id="GO:0007020">
    <property type="term" value="P:microtubule nucleation"/>
    <property type="evidence" value="ECO:0007669"/>
    <property type="project" value="InterPro"/>
</dbReference>
<dbReference type="AlphaFoldDB" id="A0AAD5Y3A0"/>
<dbReference type="GO" id="GO:0043015">
    <property type="term" value="F:gamma-tubulin binding"/>
    <property type="evidence" value="ECO:0007669"/>
    <property type="project" value="InterPro"/>
</dbReference>
<dbReference type="GO" id="GO:0051321">
    <property type="term" value="P:meiotic cell cycle"/>
    <property type="evidence" value="ECO:0007669"/>
    <property type="project" value="TreeGrafter"/>
</dbReference>
<comment type="subcellular location">
    <subcellularLocation>
        <location evidence="4">Cytoplasm</location>
        <location evidence="4">Cytoskeleton</location>
        <location evidence="4">Microtubule organizing center</location>
    </subcellularLocation>
</comment>
<dbReference type="EMBL" id="JADGJW010000042">
    <property type="protein sequence ID" value="KAJ3226182.1"/>
    <property type="molecule type" value="Genomic_DNA"/>
</dbReference>
<dbReference type="Pfam" id="PF17681">
    <property type="entry name" value="GCP_N_terminal"/>
    <property type="match status" value="1"/>
</dbReference>
<reference evidence="7" key="1">
    <citation type="submission" date="2020-05" db="EMBL/GenBank/DDBJ databases">
        <title>Phylogenomic resolution of chytrid fungi.</title>
        <authorList>
            <person name="Stajich J.E."/>
            <person name="Amses K."/>
            <person name="Simmons R."/>
            <person name="Seto K."/>
            <person name="Myers J."/>
            <person name="Bonds A."/>
            <person name="Quandt C.A."/>
            <person name="Barry K."/>
            <person name="Liu P."/>
            <person name="Grigoriev I."/>
            <person name="Longcore J.E."/>
            <person name="James T.Y."/>
        </authorList>
    </citation>
    <scope>NUCLEOTIDE SEQUENCE</scope>
    <source>
        <strain evidence="7">JEL0476</strain>
    </source>
</reference>
<name>A0AAD5Y3A0_9FUNG</name>
<dbReference type="GO" id="GO:0000930">
    <property type="term" value="C:gamma-tubulin complex"/>
    <property type="evidence" value="ECO:0007669"/>
    <property type="project" value="TreeGrafter"/>
</dbReference>
<comment type="similarity">
    <text evidence="4">Belongs to the TUBGCP family.</text>
</comment>
<evidence type="ECO:0000256" key="5">
    <source>
        <dbReference type="SAM" id="SignalP"/>
    </source>
</evidence>
<feature type="chain" id="PRO_5042284819" description="Spindle pole body component" evidence="5">
    <location>
        <begin position="19"/>
        <end position="949"/>
    </location>
</feature>
<feature type="signal peptide" evidence="5">
    <location>
        <begin position="1"/>
        <end position="18"/>
    </location>
</feature>
<accession>A0AAD5Y3A0</accession>
<proteinExistence type="inferred from homology"/>
<keyword evidence="5" id="KW-0732">Signal</keyword>
<keyword evidence="8" id="KW-1185">Reference proteome</keyword>